<dbReference type="OrthoDB" id="5334309at2759"/>
<reference evidence="4 5" key="1">
    <citation type="journal article" date="2017" name="Nature">
        <title>The Apostasia genome and the evolution of orchids.</title>
        <authorList>
            <person name="Zhang G.Q."/>
            <person name="Liu K.W."/>
            <person name="Li Z."/>
            <person name="Lohaus R."/>
            <person name="Hsiao Y.Y."/>
            <person name="Niu S.C."/>
            <person name="Wang J.Y."/>
            <person name="Lin Y.C."/>
            <person name="Xu Q."/>
            <person name="Chen L.J."/>
            <person name="Yoshida K."/>
            <person name="Fujiwara S."/>
            <person name="Wang Z.W."/>
            <person name="Zhang Y.Q."/>
            <person name="Mitsuda N."/>
            <person name="Wang M."/>
            <person name="Liu G.H."/>
            <person name="Pecoraro L."/>
            <person name="Huang H.X."/>
            <person name="Xiao X.J."/>
            <person name="Lin M."/>
            <person name="Wu X.Y."/>
            <person name="Wu W.L."/>
            <person name="Chen Y.Y."/>
            <person name="Chang S.B."/>
            <person name="Sakamoto S."/>
            <person name="Ohme-Takagi M."/>
            <person name="Yagi M."/>
            <person name="Zeng S.J."/>
            <person name="Shen C.Y."/>
            <person name="Yeh C.M."/>
            <person name="Luo Y.B."/>
            <person name="Tsai W.C."/>
            <person name="Van de Peer Y."/>
            <person name="Liu Z.J."/>
        </authorList>
    </citation>
    <scope>NUCLEOTIDE SEQUENCE [LARGE SCALE GENOMIC DNA]</scope>
    <source>
        <strain evidence="5">cv. Shenzhen</strain>
        <tissue evidence="4">Stem</tissue>
    </source>
</reference>
<dbReference type="STRING" id="1088818.A0A2I0A2L6"/>
<proteinExistence type="predicted"/>
<dbReference type="Gene3D" id="2.60.40.2810">
    <property type="match status" value="1"/>
</dbReference>
<evidence type="ECO:0000256" key="2">
    <source>
        <dbReference type="PROSITE-ProRule" id="PRU00087"/>
    </source>
</evidence>
<feature type="repeat" description="Filamin" evidence="2">
    <location>
        <begin position="199"/>
        <end position="270"/>
    </location>
</feature>
<feature type="domain" description="GEX2 N-terminal Ig-like" evidence="3">
    <location>
        <begin position="1"/>
        <end position="98"/>
    </location>
</feature>
<evidence type="ECO:0000259" key="3">
    <source>
        <dbReference type="Pfam" id="PF23616"/>
    </source>
</evidence>
<dbReference type="EMBL" id="KZ452037">
    <property type="protein sequence ID" value="PKA49802.1"/>
    <property type="molecule type" value="Genomic_DNA"/>
</dbReference>
<protein>
    <submittedName>
        <fullName evidence="4">Protein gamete expressed 2</fullName>
    </submittedName>
</protein>
<dbReference type="Proteomes" id="UP000236161">
    <property type="component" value="Unassembled WGS sequence"/>
</dbReference>
<dbReference type="GO" id="GO:0048235">
    <property type="term" value="P:pollen sperm cell differentiation"/>
    <property type="evidence" value="ECO:0007669"/>
    <property type="project" value="TreeGrafter"/>
</dbReference>
<gene>
    <name evidence="4" type="primary">GEX2</name>
    <name evidence="4" type="ORF">AXF42_Ash004344</name>
</gene>
<sequence>MNVADEFVAGVKAYLMVFPKDAFGNNISLVDARIKDYFMLSASYQNGSSAEVLNILSSSWNELGYIGIEFIPTAAGSLLLHVYGDNQTLNGSPLPFAVMPGYCHGLYSVANGSGIVSSISGIMSHFTVFLEDLYQNPSPIEAERLYVQIWNRNGSFMVKPVIFPLRSFNGIVDITKSSIVCFAKKVKRFKKNEISVQLVDSYGNPVPSHESDLSLQIQAINNSRYLKTDPTAYEDGLYTVYYILHDLGKYNLCISFSGKILPPCPIEIHVHEGKYFPEANSDIISVWEDESVAFDVLLNDYALDGQVHIVDWSKPLHGSLLQYGTVFRYTPYKGYFGDEFFLYNISDSNNNVASGSALISVLCKPPQFVSLPLRLNVTEDAMSIQFGNKNFYGDDIISFYATNKNGMQDAHVPVFVEPINNSPTIHAPKLIILAGNEVADGFQIFDKQRDVFEFSVTDPDIFHFQGIFVTDLIRLKILISMNDYAFLHTSDLVDSRRICRLDDLLILN</sequence>
<dbReference type="Gene3D" id="2.60.40.10">
    <property type="entry name" value="Immunoglobulins"/>
    <property type="match status" value="2"/>
</dbReference>
<dbReference type="InterPro" id="IPR013783">
    <property type="entry name" value="Ig-like_fold"/>
</dbReference>
<dbReference type="PANTHER" id="PTHR38537">
    <property type="entry name" value="JITTERBUG, ISOFORM N"/>
    <property type="match status" value="1"/>
</dbReference>
<name>A0A2I0A2L6_9ASPA</name>
<evidence type="ECO:0000313" key="5">
    <source>
        <dbReference type="Proteomes" id="UP000236161"/>
    </source>
</evidence>
<keyword evidence="1" id="KW-0677">Repeat</keyword>
<dbReference type="Pfam" id="PF17963">
    <property type="entry name" value="Big_9"/>
    <property type="match status" value="1"/>
</dbReference>
<keyword evidence="5" id="KW-1185">Reference proteome</keyword>
<dbReference type="GO" id="GO:0051015">
    <property type="term" value="F:actin filament binding"/>
    <property type="evidence" value="ECO:0007669"/>
    <property type="project" value="InterPro"/>
</dbReference>
<dbReference type="InterPro" id="IPR044801">
    <property type="entry name" value="Filamin"/>
</dbReference>
<dbReference type="PANTHER" id="PTHR38537:SF8">
    <property type="entry name" value="FILAMIN-A"/>
    <property type="match status" value="1"/>
</dbReference>
<dbReference type="InterPro" id="IPR056434">
    <property type="entry name" value="Ig_GEX2_N"/>
</dbReference>
<organism evidence="4 5">
    <name type="scientific">Apostasia shenzhenica</name>
    <dbReference type="NCBI Taxonomy" id="1088818"/>
    <lineage>
        <taxon>Eukaryota</taxon>
        <taxon>Viridiplantae</taxon>
        <taxon>Streptophyta</taxon>
        <taxon>Embryophyta</taxon>
        <taxon>Tracheophyta</taxon>
        <taxon>Spermatophyta</taxon>
        <taxon>Magnoliopsida</taxon>
        <taxon>Liliopsida</taxon>
        <taxon>Asparagales</taxon>
        <taxon>Orchidaceae</taxon>
        <taxon>Apostasioideae</taxon>
        <taxon>Apostasia</taxon>
    </lineage>
</organism>
<dbReference type="AlphaFoldDB" id="A0A2I0A2L6"/>
<dbReference type="Pfam" id="PF23616">
    <property type="entry name" value="Ig_GEX2_N"/>
    <property type="match status" value="1"/>
</dbReference>
<evidence type="ECO:0000313" key="4">
    <source>
        <dbReference type="EMBL" id="PKA49802.1"/>
    </source>
</evidence>
<dbReference type="GO" id="GO:0030036">
    <property type="term" value="P:actin cytoskeleton organization"/>
    <property type="evidence" value="ECO:0007669"/>
    <property type="project" value="InterPro"/>
</dbReference>
<dbReference type="SUPFAM" id="SSF81296">
    <property type="entry name" value="E set domains"/>
    <property type="match status" value="1"/>
</dbReference>
<evidence type="ECO:0000256" key="1">
    <source>
        <dbReference type="ARBA" id="ARBA00022737"/>
    </source>
</evidence>
<accession>A0A2I0A2L6</accession>
<dbReference type="InterPro" id="IPR017868">
    <property type="entry name" value="Filamin/ABP280_repeat-like"/>
</dbReference>
<dbReference type="InterPro" id="IPR014756">
    <property type="entry name" value="Ig_E-set"/>
</dbReference>
<dbReference type="PROSITE" id="PS50194">
    <property type="entry name" value="FILAMIN_REPEAT"/>
    <property type="match status" value="1"/>
</dbReference>